<comment type="caution">
    <text evidence="2">The sequence shown here is derived from an EMBL/GenBank/DDBJ whole genome shotgun (WGS) entry which is preliminary data.</text>
</comment>
<evidence type="ECO:0000313" key="2">
    <source>
        <dbReference type="EMBL" id="EYC16081.1"/>
    </source>
</evidence>
<reference evidence="3" key="1">
    <citation type="journal article" date="2015" name="Nat. Genet.">
        <title>The genome and transcriptome of the zoonotic hookworm Ancylostoma ceylanicum identify infection-specific gene families.</title>
        <authorList>
            <person name="Schwarz E.M."/>
            <person name="Hu Y."/>
            <person name="Antoshechkin I."/>
            <person name="Miller M.M."/>
            <person name="Sternberg P.W."/>
            <person name="Aroian R.V."/>
        </authorList>
    </citation>
    <scope>NUCLEOTIDE SEQUENCE</scope>
    <source>
        <strain evidence="3">HY135</strain>
    </source>
</reference>
<gene>
    <name evidence="2" type="primary">Acey_s0035.g3138</name>
    <name evidence="2" type="ORF">Y032_0035g3138</name>
</gene>
<evidence type="ECO:0000256" key="1">
    <source>
        <dbReference type="SAM" id="Phobius"/>
    </source>
</evidence>
<keyword evidence="3" id="KW-1185">Reference proteome</keyword>
<name>A0A016UMF0_9BILA</name>
<accession>A0A016UMF0</accession>
<protein>
    <submittedName>
        <fullName evidence="2">Uncharacterized protein</fullName>
    </submittedName>
</protein>
<feature type="transmembrane region" description="Helical" evidence="1">
    <location>
        <begin position="126"/>
        <end position="143"/>
    </location>
</feature>
<keyword evidence="1" id="KW-1133">Transmembrane helix</keyword>
<keyword evidence="1" id="KW-0472">Membrane</keyword>
<evidence type="ECO:0000313" key="3">
    <source>
        <dbReference type="Proteomes" id="UP000024635"/>
    </source>
</evidence>
<dbReference type="EMBL" id="JARK01001371">
    <property type="protein sequence ID" value="EYC16081.1"/>
    <property type="molecule type" value="Genomic_DNA"/>
</dbReference>
<keyword evidence="1" id="KW-0812">Transmembrane</keyword>
<dbReference type="AlphaFoldDB" id="A0A016UMF0"/>
<sequence length="151" mass="16506">MQLLSLQIIANPLFSQPSLFSASDSSNTACPAHQPSNCSTSSCYFYAAGFALGAAALGYFIGLKLGGGKSRVNTKVQVAKDLGIPRLRHDRQRSPHKVKEESPDGRGDELRLAAIHVDVTCQSIRIIFKILICYIAGSFRFILNWRSLGYT</sequence>
<organism evidence="2 3">
    <name type="scientific">Ancylostoma ceylanicum</name>
    <dbReference type="NCBI Taxonomy" id="53326"/>
    <lineage>
        <taxon>Eukaryota</taxon>
        <taxon>Metazoa</taxon>
        <taxon>Ecdysozoa</taxon>
        <taxon>Nematoda</taxon>
        <taxon>Chromadorea</taxon>
        <taxon>Rhabditida</taxon>
        <taxon>Rhabditina</taxon>
        <taxon>Rhabditomorpha</taxon>
        <taxon>Strongyloidea</taxon>
        <taxon>Ancylostomatidae</taxon>
        <taxon>Ancylostomatinae</taxon>
        <taxon>Ancylostoma</taxon>
    </lineage>
</organism>
<proteinExistence type="predicted"/>
<feature type="transmembrane region" description="Helical" evidence="1">
    <location>
        <begin position="44"/>
        <end position="63"/>
    </location>
</feature>
<dbReference type="Proteomes" id="UP000024635">
    <property type="component" value="Unassembled WGS sequence"/>
</dbReference>